<gene>
    <name evidence="2" type="ORF">PUN28_001604</name>
</gene>
<organism evidence="2 3">
    <name type="scientific">Cardiocondyla obscurior</name>
    <dbReference type="NCBI Taxonomy" id="286306"/>
    <lineage>
        <taxon>Eukaryota</taxon>
        <taxon>Metazoa</taxon>
        <taxon>Ecdysozoa</taxon>
        <taxon>Arthropoda</taxon>
        <taxon>Hexapoda</taxon>
        <taxon>Insecta</taxon>
        <taxon>Pterygota</taxon>
        <taxon>Neoptera</taxon>
        <taxon>Endopterygota</taxon>
        <taxon>Hymenoptera</taxon>
        <taxon>Apocrita</taxon>
        <taxon>Aculeata</taxon>
        <taxon>Formicoidea</taxon>
        <taxon>Formicidae</taxon>
        <taxon>Myrmicinae</taxon>
        <taxon>Cardiocondyla</taxon>
    </lineage>
</organism>
<comment type="caution">
    <text evidence="2">The sequence shown here is derived from an EMBL/GenBank/DDBJ whole genome shotgun (WGS) entry which is preliminary data.</text>
</comment>
<feature type="transmembrane region" description="Helical" evidence="1">
    <location>
        <begin position="21"/>
        <end position="37"/>
    </location>
</feature>
<name>A0AAW2GQA9_9HYME</name>
<evidence type="ECO:0000313" key="3">
    <source>
        <dbReference type="Proteomes" id="UP001430953"/>
    </source>
</evidence>
<keyword evidence="1" id="KW-0472">Membrane</keyword>
<protein>
    <submittedName>
        <fullName evidence="2">Uncharacterized protein</fullName>
    </submittedName>
</protein>
<sequence length="139" mass="16438">MNLRFISTLSYNWCYLCTRGLNLKIAPILYFSTRFSILPRLSTSRSFFLCSTHTGTYIYRFSFVHLTLSFFFFFSYSSIILLKINSVLSRGSPRLIKSNIGWKCQKSTNQKTKFAIDRPRRKNSEIEWTFDAKRTTKHD</sequence>
<keyword evidence="1" id="KW-0812">Transmembrane</keyword>
<keyword evidence="3" id="KW-1185">Reference proteome</keyword>
<dbReference type="EMBL" id="JADYXP020000002">
    <property type="protein sequence ID" value="KAL0129441.1"/>
    <property type="molecule type" value="Genomic_DNA"/>
</dbReference>
<evidence type="ECO:0000256" key="1">
    <source>
        <dbReference type="SAM" id="Phobius"/>
    </source>
</evidence>
<dbReference type="Proteomes" id="UP001430953">
    <property type="component" value="Unassembled WGS sequence"/>
</dbReference>
<accession>A0AAW2GQA9</accession>
<keyword evidence="1" id="KW-1133">Transmembrane helix</keyword>
<dbReference type="AlphaFoldDB" id="A0AAW2GQA9"/>
<proteinExistence type="predicted"/>
<evidence type="ECO:0000313" key="2">
    <source>
        <dbReference type="EMBL" id="KAL0129441.1"/>
    </source>
</evidence>
<feature type="transmembrane region" description="Helical" evidence="1">
    <location>
        <begin position="57"/>
        <end position="82"/>
    </location>
</feature>
<reference evidence="2 3" key="1">
    <citation type="submission" date="2023-03" db="EMBL/GenBank/DDBJ databases">
        <title>High recombination rates correlate with genetic variation in Cardiocondyla obscurior ants.</title>
        <authorList>
            <person name="Errbii M."/>
        </authorList>
    </citation>
    <scope>NUCLEOTIDE SEQUENCE [LARGE SCALE GENOMIC DNA]</scope>
    <source>
        <strain evidence="2">Alpha-2009</strain>
        <tissue evidence="2">Whole body</tissue>
    </source>
</reference>